<evidence type="ECO:0000256" key="4">
    <source>
        <dbReference type="SAM" id="Phobius"/>
    </source>
</evidence>
<dbReference type="InterPro" id="IPR016435">
    <property type="entry name" value="DPH1/DPH2"/>
</dbReference>
<feature type="transmembrane region" description="Helical" evidence="4">
    <location>
        <begin position="442"/>
        <end position="465"/>
    </location>
</feature>
<dbReference type="Pfam" id="PF07690">
    <property type="entry name" value="MFS_1"/>
    <property type="match status" value="1"/>
</dbReference>
<evidence type="ECO:0000256" key="1">
    <source>
        <dbReference type="ARBA" id="ARBA00004141"/>
    </source>
</evidence>
<name>A0A9P9Y7W4_9HYPO</name>
<feature type="region of interest" description="Disordered" evidence="3">
    <location>
        <begin position="1"/>
        <end position="41"/>
    </location>
</feature>
<reference evidence="6" key="2">
    <citation type="submission" date="2022-07" db="EMBL/GenBank/DDBJ databases">
        <authorList>
            <person name="Goncalves M.F.M."/>
            <person name="Hilario S."/>
            <person name="Van De Peer Y."/>
            <person name="Esteves A.C."/>
            <person name="Alves A."/>
        </authorList>
    </citation>
    <scope>NUCLEOTIDE SEQUENCE</scope>
    <source>
        <strain evidence="6">MUM 19.33</strain>
    </source>
</reference>
<dbReference type="PANTHER" id="PTHR11360:SF177">
    <property type="entry name" value="RIBOFLAVIN TRANSPORTER MCH5"/>
    <property type="match status" value="1"/>
</dbReference>
<feature type="transmembrane region" description="Helical" evidence="4">
    <location>
        <begin position="118"/>
        <end position="140"/>
    </location>
</feature>
<organism evidence="6 7">
    <name type="scientific">Emericellopsis cladophorae</name>
    <dbReference type="NCBI Taxonomy" id="2686198"/>
    <lineage>
        <taxon>Eukaryota</taxon>
        <taxon>Fungi</taxon>
        <taxon>Dikarya</taxon>
        <taxon>Ascomycota</taxon>
        <taxon>Pezizomycotina</taxon>
        <taxon>Sordariomycetes</taxon>
        <taxon>Hypocreomycetidae</taxon>
        <taxon>Hypocreales</taxon>
        <taxon>Bionectriaceae</taxon>
        <taxon>Emericellopsis</taxon>
    </lineage>
</organism>
<reference evidence="6" key="1">
    <citation type="journal article" date="2021" name="J Fungi (Basel)">
        <title>Genomic and Metabolomic Analyses of the Marine Fungus Emericellopsis cladophorae: Insights into Saltwater Adaptability Mechanisms and Its Biosynthetic Potential.</title>
        <authorList>
            <person name="Goncalves M.F.M."/>
            <person name="Hilario S."/>
            <person name="Van de Peer Y."/>
            <person name="Esteves A.C."/>
            <person name="Alves A."/>
        </authorList>
    </citation>
    <scope>NUCLEOTIDE SEQUENCE</scope>
    <source>
        <strain evidence="6">MUM 19.33</strain>
    </source>
</reference>
<evidence type="ECO:0000256" key="3">
    <source>
        <dbReference type="SAM" id="MobiDB-lite"/>
    </source>
</evidence>
<keyword evidence="4" id="KW-1133">Transmembrane helix</keyword>
<dbReference type="EMBL" id="JAGIXG020000002">
    <property type="protein sequence ID" value="KAI6785248.1"/>
    <property type="molecule type" value="Genomic_DNA"/>
</dbReference>
<dbReference type="GeneID" id="75833367"/>
<feature type="transmembrane region" description="Helical" evidence="4">
    <location>
        <begin position="287"/>
        <end position="310"/>
    </location>
</feature>
<dbReference type="GO" id="GO:0090560">
    <property type="term" value="F:2-(3-amino-3-carboxypropyl)histidine synthase activity"/>
    <property type="evidence" value="ECO:0007669"/>
    <property type="project" value="InterPro"/>
</dbReference>
<evidence type="ECO:0000256" key="2">
    <source>
        <dbReference type="ARBA" id="ARBA00006727"/>
    </source>
</evidence>
<feature type="transmembrane region" description="Helical" evidence="4">
    <location>
        <begin position="375"/>
        <end position="400"/>
    </location>
</feature>
<comment type="similarity">
    <text evidence="2">Belongs to the major facilitator superfamily. Monocarboxylate porter (TC 2.A.1.13) family.</text>
</comment>
<accession>A0A9P9Y7W4</accession>
<evidence type="ECO:0000259" key="5">
    <source>
        <dbReference type="PROSITE" id="PS50850"/>
    </source>
</evidence>
<dbReference type="GO" id="GO:0022857">
    <property type="term" value="F:transmembrane transporter activity"/>
    <property type="evidence" value="ECO:0007669"/>
    <property type="project" value="InterPro"/>
</dbReference>
<evidence type="ECO:0000313" key="6">
    <source>
        <dbReference type="EMBL" id="KAI6785248.1"/>
    </source>
</evidence>
<dbReference type="InterPro" id="IPR011701">
    <property type="entry name" value="MFS"/>
</dbReference>
<dbReference type="RefSeq" id="XP_051366104.1">
    <property type="nucleotide sequence ID" value="XM_051508464.1"/>
</dbReference>
<sequence length="478" mass="51421">MPHVIHNAEDTCLINQPTQQAQGEARPRPGDAVAASPTPAPRNDVEKCIASANNSDHVDTSPSSEAGMGHPDGGLKAWLVVFGSFCAMGAIYGLINTSAVFESYFRTHQLSDYNHSEIGWIFSLYLFLVFFVGVQVGPLFDRFGPRWLVAAGTSCITASLMLLSVSETYYQIMLTYSVLGGLGGALLNAPAYSAITHWFDKKRGFATGIATTAGGIGGIVFPLILQPLLAENGVGFPWACRILGFIMLGLSIPANLFIRSRDAIQNAESGKPKSIWPDFTIFRELQYTITCAGFFFMEWGLFVPITYIISYTLAFGIGSQDASMMLSLLNAGSVLGRFLPGLLADRVGRFNVIIVTIGFCIVTVLGIWLPCQGNFGVLVAFCILFGFASGSNLGLIPVCFSQFCHPQQFGRYFATANMVASFGTLSSVPIGGALLSLGQNKLGWTALILFSGLSYAIALCCYLAARVLSAGWNPRTKF</sequence>
<feature type="transmembrane region" description="Helical" evidence="4">
    <location>
        <begin position="204"/>
        <end position="224"/>
    </location>
</feature>
<dbReference type="CDD" id="cd17352">
    <property type="entry name" value="MFS_MCT_SLC16"/>
    <property type="match status" value="1"/>
</dbReference>
<feature type="transmembrane region" description="Helical" evidence="4">
    <location>
        <begin position="412"/>
        <end position="436"/>
    </location>
</feature>
<dbReference type="InterPro" id="IPR050327">
    <property type="entry name" value="Proton-linked_MCT"/>
</dbReference>
<dbReference type="Proteomes" id="UP001055219">
    <property type="component" value="Unassembled WGS sequence"/>
</dbReference>
<keyword evidence="7" id="KW-1185">Reference proteome</keyword>
<feature type="transmembrane region" description="Helical" evidence="4">
    <location>
        <begin position="147"/>
        <end position="166"/>
    </location>
</feature>
<feature type="transmembrane region" description="Helical" evidence="4">
    <location>
        <begin position="350"/>
        <end position="369"/>
    </location>
</feature>
<dbReference type="InterPro" id="IPR020846">
    <property type="entry name" value="MFS_dom"/>
</dbReference>
<feature type="transmembrane region" description="Helical" evidence="4">
    <location>
        <begin position="172"/>
        <end position="192"/>
    </location>
</feature>
<dbReference type="Gene3D" id="1.20.1250.20">
    <property type="entry name" value="MFS general substrate transporter like domains"/>
    <property type="match status" value="2"/>
</dbReference>
<dbReference type="OrthoDB" id="410267at2759"/>
<feature type="transmembrane region" description="Helical" evidence="4">
    <location>
        <begin position="77"/>
        <end position="95"/>
    </location>
</feature>
<dbReference type="PROSITE" id="PS50850">
    <property type="entry name" value="MFS"/>
    <property type="match status" value="1"/>
</dbReference>
<dbReference type="SFLD" id="SFLDS00032">
    <property type="entry name" value="Radical_SAM_3-amino-3-carboxyp"/>
    <property type="match status" value="1"/>
</dbReference>
<proteinExistence type="inferred from homology"/>
<dbReference type="SUPFAM" id="SSF103473">
    <property type="entry name" value="MFS general substrate transporter"/>
    <property type="match status" value="1"/>
</dbReference>
<dbReference type="GO" id="GO:0017183">
    <property type="term" value="P:protein histidyl modification to diphthamide"/>
    <property type="evidence" value="ECO:0007669"/>
    <property type="project" value="InterPro"/>
</dbReference>
<dbReference type="InterPro" id="IPR036259">
    <property type="entry name" value="MFS_trans_sf"/>
</dbReference>
<feature type="domain" description="Major facilitator superfamily (MFS) profile" evidence="5">
    <location>
        <begin position="77"/>
        <end position="469"/>
    </location>
</feature>
<dbReference type="AlphaFoldDB" id="A0A9P9Y7W4"/>
<comment type="caution">
    <text evidence="6">The sequence shown here is derived from an EMBL/GenBank/DDBJ whole genome shotgun (WGS) entry which is preliminary data.</text>
</comment>
<comment type="subcellular location">
    <subcellularLocation>
        <location evidence="1">Membrane</location>
        <topology evidence="1">Multi-pass membrane protein</topology>
    </subcellularLocation>
</comment>
<keyword evidence="4" id="KW-0812">Transmembrane</keyword>
<gene>
    <name evidence="6" type="ORF">J7T54_006890</name>
</gene>
<keyword evidence="4" id="KW-0472">Membrane</keyword>
<protein>
    <submittedName>
        <fullName evidence="6">Transporter-like protein</fullName>
    </submittedName>
</protein>
<dbReference type="GO" id="GO:0016020">
    <property type="term" value="C:membrane"/>
    <property type="evidence" value="ECO:0007669"/>
    <property type="project" value="UniProtKB-SubCell"/>
</dbReference>
<dbReference type="PANTHER" id="PTHR11360">
    <property type="entry name" value="MONOCARBOXYLATE TRANSPORTER"/>
    <property type="match status" value="1"/>
</dbReference>
<feature type="compositionally biased region" description="Polar residues" evidence="3">
    <location>
        <begin position="13"/>
        <end position="22"/>
    </location>
</feature>
<evidence type="ECO:0000313" key="7">
    <source>
        <dbReference type="Proteomes" id="UP001055219"/>
    </source>
</evidence>
<feature type="transmembrane region" description="Helical" evidence="4">
    <location>
        <begin position="236"/>
        <end position="258"/>
    </location>
</feature>